<accession>A0A2W5MMC4</accession>
<dbReference type="SUPFAM" id="SSF53335">
    <property type="entry name" value="S-adenosyl-L-methionine-dependent methyltransferases"/>
    <property type="match status" value="1"/>
</dbReference>
<proteinExistence type="predicted"/>
<gene>
    <name evidence="2" type="ORF">DI564_05405</name>
</gene>
<evidence type="ECO:0000313" key="3">
    <source>
        <dbReference type="Proteomes" id="UP000249046"/>
    </source>
</evidence>
<dbReference type="Pfam" id="PF05050">
    <property type="entry name" value="Methyltransf_21"/>
    <property type="match status" value="1"/>
</dbReference>
<dbReference type="AlphaFoldDB" id="A0A2W5MMC4"/>
<evidence type="ECO:0000313" key="2">
    <source>
        <dbReference type="EMBL" id="PZQ18823.1"/>
    </source>
</evidence>
<organism evidence="2 3">
    <name type="scientific">Rhodanobacter denitrificans</name>
    <dbReference type="NCBI Taxonomy" id="666685"/>
    <lineage>
        <taxon>Bacteria</taxon>
        <taxon>Pseudomonadati</taxon>
        <taxon>Pseudomonadota</taxon>
        <taxon>Gammaproteobacteria</taxon>
        <taxon>Lysobacterales</taxon>
        <taxon>Rhodanobacteraceae</taxon>
        <taxon>Rhodanobacter</taxon>
    </lineage>
</organism>
<comment type="caution">
    <text evidence="2">The sequence shown here is derived from an EMBL/GenBank/DDBJ whole genome shotgun (WGS) entry which is preliminary data.</text>
</comment>
<sequence>MLRAHSDDLWHVLPWREQGVFEAIAALLRAGDTFVDAGANIGVYTVLASQRVGAGGRVVAVEMMPDTAARLERHIRLNRLDNVTLVRKALDRTGGLAVTAQVEAGKYGKARLVDAAAADGPAARVTVSTVTLDESVPHTGPVRLMKMDLEGAELGALQGASALLSRLDHLIYEAWGNAAAGLEPVDALLIGLGFSIRAIDGNNRLASRPRT</sequence>
<protein>
    <recommendedName>
        <fullName evidence="1">Methyltransferase FkbM domain-containing protein</fullName>
    </recommendedName>
</protein>
<dbReference type="Proteomes" id="UP000249046">
    <property type="component" value="Unassembled WGS sequence"/>
</dbReference>
<dbReference type="NCBIfam" id="TIGR01444">
    <property type="entry name" value="fkbM_fam"/>
    <property type="match status" value="1"/>
</dbReference>
<reference evidence="2 3" key="1">
    <citation type="submission" date="2017-08" db="EMBL/GenBank/DDBJ databases">
        <title>Infants hospitalized years apart are colonized by the same room-sourced microbial strains.</title>
        <authorList>
            <person name="Brooks B."/>
            <person name="Olm M.R."/>
            <person name="Firek B.A."/>
            <person name="Baker R."/>
            <person name="Thomas B.C."/>
            <person name="Morowitz M.J."/>
            <person name="Banfield J.F."/>
        </authorList>
    </citation>
    <scope>NUCLEOTIDE SEQUENCE [LARGE SCALE GENOMIC DNA]</scope>
    <source>
        <strain evidence="2">S2_005_003_R2_42</strain>
    </source>
</reference>
<dbReference type="InterPro" id="IPR052514">
    <property type="entry name" value="SAM-dependent_MTase"/>
</dbReference>
<dbReference type="Gene3D" id="3.40.50.150">
    <property type="entry name" value="Vaccinia Virus protein VP39"/>
    <property type="match status" value="1"/>
</dbReference>
<dbReference type="InterPro" id="IPR029063">
    <property type="entry name" value="SAM-dependent_MTases_sf"/>
</dbReference>
<evidence type="ECO:0000259" key="1">
    <source>
        <dbReference type="Pfam" id="PF05050"/>
    </source>
</evidence>
<name>A0A2W5MMC4_9GAMM</name>
<dbReference type="EMBL" id="QFPO01000003">
    <property type="protein sequence ID" value="PZQ18823.1"/>
    <property type="molecule type" value="Genomic_DNA"/>
</dbReference>
<dbReference type="InterPro" id="IPR006342">
    <property type="entry name" value="FkbM_mtfrase"/>
</dbReference>
<feature type="domain" description="Methyltransferase FkbM" evidence="1">
    <location>
        <begin position="36"/>
        <end position="168"/>
    </location>
</feature>
<dbReference type="PANTHER" id="PTHR34203">
    <property type="entry name" value="METHYLTRANSFERASE, FKBM FAMILY PROTEIN"/>
    <property type="match status" value="1"/>
</dbReference>
<dbReference type="PANTHER" id="PTHR34203:SF15">
    <property type="entry name" value="SLL1173 PROTEIN"/>
    <property type="match status" value="1"/>
</dbReference>